<dbReference type="PANTHER" id="PTHR47481:SF5">
    <property type="entry name" value="RIBONUCLEASE H-LIKE DOMAIN, GAG-PRE-INTEGRASE DOMAIN, GAG-POLYPEPTIDE OF LTR COPIA-TYPE-RELATED"/>
    <property type="match status" value="1"/>
</dbReference>
<evidence type="ECO:0000313" key="1">
    <source>
        <dbReference type="EMBL" id="KAG5591063.1"/>
    </source>
</evidence>
<keyword evidence="2" id="KW-1185">Reference proteome</keyword>
<gene>
    <name evidence="1" type="ORF">H5410_041577</name>
</gene>
<dbReference type="Proteomes" id="UP000824120">
    <property type="component" value="Chromosome 8"/>
</dbReference>
<evidence type="ECO:0008006" key="3">
    <source>
        <dbReference type="Google" id="ProtNLM"/>
    </source>
</evidence>
<organism evidence="1 2">
    <name type="scientific">Solanum commersonii</name>
    <name type="common">Commerson's wild potato</name>
    <name type="synonym">Commerson's nightshade</name>
    <dbReference type="NCBI Taxonomy" id="4109"/>
    <lineage>
        <taxon>Eukaryota</taxon>
        <taxon>Viridiplantae</taxon>
        <taxon>Streptophyta</taxon>
        <taxon>Embryophyta</taxon>
        <taxon>Tracheophyta</taxon>
        <taxon>Spermatophyta</taxon>
        <taxon>Magnoliopsida</taxon>
        <taxon>eudicotyledons</taxon>
        <taxon>Gunneridae</taxon>
        <taxon>Pentapetalae</taxon>
        <taxon>asterids</taxon>
        <taxon>lamiids</taxon>
        <taxon>Solanales</taxon>
        <taxon>Solanaceae</taxon>
        <taxon>Solanoideae</taxon>
        <taxon>Solaneae</taxon>
        <taxon>Solanum</taxon>
    </lineage>
</organism>
<dbReference type="OrthoDB" id="1306133at2759"/>
<dbReference type="EMBL" id="JACXVP010000008">
    <property type="protein sequence ID" value="KAG5591063.1"/>
    <property type="molecule type" value="Genomic_DNA"/>
</dbReference>
<name>A0A9J5XTZ8_SOLCO</name>
<proteinExistence type="predicted"/>
<evidence type="ECO:0000313" key="2">
    <source>
        <dbReference type="Proteomes" id="UP000824120"/>
    </source>
</evidence>
<protein>
    <recommendedName>
        <fullName evidence="3">Retrotransposon Copia-like N-terminal domain-containing protein</fullName>
    </recommendedName>
</protein>
<accession>A0A9J5XTZ8</accession>
<reference evidence="1 2" key="1">
    <citation type="submission" date="2020-09" db="EMBL/GenBank/DDBJ databases">
        <title>De no assembly of potato wild relative species, Solanum commersonii.</title>
        <authorList>
            <person name="Cho K."/>
        </authorList>
    </citation>
    <scope>NUCLEOTIDE SEQUENCE [LARGE SCALE GENOMIC DNA]</scope>
    <source>
        <strain evidence="1">LZ3.2</strain>
        <tissue evidence="1">Leaf</tissue>
    </source>
</reference>
<dbReference type="PANTHER" id="PTHR47481">
    <property type="match status" value="1"/>
</dbReference>
<comment type="caution">
    <text evidence="1">The sequence shown here is derived from an EMBL/GenBank/DDBJ whole genome shotgun (WGS) entry which is preliminary data.</text>
</comment>
<sequence>MEENNVNSSTLEASVVSTNAFALTTSVDSTNAMGNYFPTPNLAHQLHVKLTSINFLFWKTQFLPMICGCGLSQYIDGSKPLPPHLRARGKAIADKLAALQHLVAHDDLVEFFLAGLGPAYRPFTRSLESRHEDVSFDALYDMLLNEERQ</sequence>
<dbReference type="AlphaFoldDB" id="A0A9J5XTZ8"/>